<comment type="catalytic activity">
    <reaction evidence="2">
        <text>N(6)-D-ribulosyl-L-lysyl-[protein] + ATP = N(6)-(3-O-phospho-D-ribulosyl)-L-lysyl-[protein] + ADP + H(+)</text>
        <dbReference type="Rhea" id="RHEA:48432"/>
        <dbReference type="Rhea" id="RHEA-COMP:12103"/>
        <dbReference type="Rhea" id="RHEA-COMP:12104"/>
        <dbReference type="ChEBI" id="CHEBI:15378"/>
        <dbReference type="ChEBI" id="CHEBI:30616"/>
        <dbReference type="ChEBI" id="CHEBI:90418"/>
        <dbReference type="ChEBI" id="CHEBI:90420"/>
        <dbReference type="ChEBI" id="CHEBI:456216"/>
        <dbReference type="EC" id="2.7.1.172"/>
    </reaction>
    <physiologicalReaction direction="left-to-right" evidence="2">
        <dbReference type="Rhea" id="RHEA:48433"/>
    </physiologicalReaction>
</comment>
<comment type="caution">
    <text evidence="3">The sequence shown here is derived from an EMBL/GenBank/DDBJ whole genome shotgun (WGS) entry which is preliminary data.</text>
</comment>
<dbReference type="EMBL" id="JAFEKC020000001">
    <property type="protein sequence ID" value="KAK0517270.1"/>
    <property type="molecule type" value="Genomic_DNA"/>
</dbReference>
<dbReference type="Proteomes" id="UP001166286">
    <property type="component" value="Unassembled WGS sequence"/>
</dbReference>
<dbReference type="SUPFAM" id="SSF56112">
    <property type="entry name" value="Protein kinase-like (PK-like)"/>
    <property type="match status" value="1"/>
</dbReference>
<evidence type="ECO:0000256" key="2">
    <source>
        <dbReference type="ARBA" id="ARBA00048655"/>
    </source>
</evidence>
<dbReference type="EC" id="2.7.1.172" evidence="1"/>
<evidence type="ECO:0000313" key="3">
    <source>
        <dbReference type="EMBL" id="KAK0517270.1"/>
    </source>
</evidence>
<dbReference type="Pfam" id="PF03881">
    <property type="entry name" value="Fructosamin_kin"/>
    <property type="match status" value="1"/>
</dbReference>
<organism evidence="3 4">
    <name type="scientific">Cladonia borealis</name>
    <dbReference type="NCBI Taxonomy" id="184061"/>
    <lineage>
        <taxon>Eukaryota</taxon>
        <taxon>Fungi</taxon>
        <taxon>Dikarya</taxon>
        <taxon>Ascomycota</taxon>
        <taxon>Pezizomycotina</taxon>
        <taxon>Lecanoromycetes</taxon>
        <taxon>OSLEUM clade</taxon>
        <taxon>Lecanoromycetidae</taxon>
        <taxon>Lecanorales</taxon>
        <taxon>Lecanorineae</taxon>
        <taxon>Cladoniaceae</taxon>
        <taxon>Cladonia</taxon>
    </lineage>
</organism>
<accession>A0AA39R9D7</accession>
<dbReference type="PANTHER" id="PTHR12149">
    <property type="entry name" value="FRUCTOSAMINE 3 KINASE-RELATED PROTEIN"/>
    <property type="match status" value="1"/>
</dbReference>
<protein>
    <recommendedName>
        <fullName evidence="1">protein-ribulosamine 3-kinase</fullName>
        <ecNumber evidence="1">2.7.1.172</ecNumber>
    </recommendedName>
</protein>
<keyword evidence="4" id="KW-1185">Reference proteome</keyword>
<proteinExistence type="predicted"/>
<name>A0AA39R9D7_9LECA</name>
<evidence type="ECO:0000256" key="1">
    <source>
        <dbReference type="ARBA" id="ARBA00011961"/>
    </source>
</evidence>
<dbReference type="Gene3D" id="3.90.1200.10">
    <property type="match status" value="1"/>
</dbReference>
<sequence length="383" mass="43516">MDQVVRVSEAEVLPDLGDFPIDDGILAKFPPGTQVVSANRYGLSQWTITARLHVRFPDGQTNRYFLKTAKGEVGRRLMEGEFHAISALHNVDNLFAPKPHAWGKRSGPGPETYFFLLQYIDMSDRFPNPNQLCRRLAQLHRNSVSPTGKFGFHINTCQGKTQQSLEWESSWAVLFTKMLKHVAQEDNKTNGHWEALDQLESRIFSHVIPRLLGALESDGRSIKPCLIHGDLWEGNTGTTFDTGNIYTFDAASFYAHNEMEIGDWRCFYNNIHNKVYTRTYLKNYAPSEPKEEWDDRNRMYSIYYNILYSVNHGSQGTAIRQVAFEDMYYLVDKFAPFAAGEGPLRLDQSQRVAFPTEADHTATKFGSAESSAYAAKMREGVGS</sequence>
<dbReference type="InterPro" id="IPR011009">
    <property type="entry name" value="Kinase-like_dom_sf"/>
</dbReference>
<dbReference type="AlphaFoldDB" id="A0AA39R9D7"/>
<dbReference type="InterPro" id="IPR016477">
    <property type="entry name" value="Fructo-/Ketosamine-3-kinase"/>
</dbReference>
<evidence type="ECO:0000313" key="4">
    <source>
        <dbReference type="Proteomes" id="UP001166286"/>
    </source>
</evidence>
<gene>
    <name evidence="3" type="ORF">JMJ35_000425</name>
</gene>
<dbReference type="PANTHER" id="PTHR12149:SF8">
    <property type="entry name" value="PROTEIN-RIBULOSAMINE 3-KINASE"/>
    <property type="match status" value="1"/>
</dbReference>
<dbReference type="GO" id="GO:0102193">
    <property type="term" value="F:protein-ribulosamine 3-kinase activity"/>
    <property type="evidence" value="ECO:0007669"/>
    <property type="project" value="UniProtKB-EC"/>
</dbReference>
<reference evidence="3" key="1">
    <citation type="submission" date="2023-03" db="EMBL/GenBank/DDBJ databases">
        <title>Complete genome of Cladonia borealis.</title>
        <authorList>
            <person name="Park H."/>
        </authorList>
    </citation>
    <scope>NUCLEOTIDE SEQUENCE</scope>
    <source>
        <strain evidence="3">ANT050790</strain>
    </source>
</reference>